<sequence length="125" mass="12414">MARSDARTTPGRRRPFGAGLALALGGAEILLVQRAGPAELGTAEVRYVVPLLMVVCGVLVVTDPRRRRPYAVVGVLASLASWVASDLGGFLLGAALGILGGALALGGAPDPAPPGPGTARPAGPA</sequence>
<comment type="caution">
    <text evidence="2">The sequence shown here is derived from an EMBL/GenBank/DDBJ whole genome shotgun (WGS) entry which is preliminary data.</text>
</comment>
<feature type="transmembrane region" description="Helical" evidence="1">
    <location>
        <begin position="44"/>
        <end position="62"/>
    </location>
</feature>
<organism evidence="2 3">
    <name type="scientific">Streptomyces hydrogenans</name>
    <dbReference type="NCBI Taxonomy" id="1873719"/>
    <lineage>
        <taxon>Bacteria</taxon>
        <taxon>Bacillati</taxon>
        <taxon>Actinomycetota</taxon>
        <taxon>Actinomycetes</taxon>
        <taxon>Kitasatosporales</taxon>
        <taxon>Streptomycetaceae</taxon>
        <taxon>Streptomyces</taxon>
    </lineage>
</organism>
<evidence type="ECO:0000313" key="2">
    <source>
        <dbReference type="EMBL" id="GHI26082.1"/>
    </source>
</evidence>
<feature type="transmembrane region" description="Helical" evidence="1">
    <location>
        <begin position="90"/>
        <end position="108"/>
    </location>
</feature>
<evidence type="ECO:0008006" key="4">
    <source>
        <dbReference type="Google" id="ProtNLM"/>
    </source>
</evidence>
<dbReference type="EMBL" id="BNDW01000102">
    <property type="protein sequence ID" value="GHI26082.1"/>
    <property type="molecule type" value="Genomic_DNA"/>
</dbReference>
<dbReference type="RefSeq" id="WP_190221532.1">
    <property type="nucleotide sequence ID" value="NZ_BNBS01000003.1"/>
</dbReference>
<keyword evidence="3" id="KW-1185">Reference proteome</keyword>
<keyword evidence="1" id="KW-1133">Transmembrane helix</keyword>
<accession>A0ABQ3PM38</accession>
<protein>
    <recommendedName>
        <fullName evidence="4">Integral membrane protein</fullName>
    </recommendedName>
</protein>
<evidence type="ECO:0000313" key="3">
    <source>
        <dbReference type="Proteomes" id="UP001052739"/>
    </source>
</evidence>
<keyword evidence="1" id="KW-0472">Membrane</keyword>
<dbReference type="Pfam" id="PF19609">
    <property type="entry name" value="DUF6114"/>
    <property type="match status" value="1"/>
</dbReference>
<dbReference type="InterPro" id="IPR046096">
    <property type="entry name" value="DUF6114"/>
</dbReference>
<reference evidence="2" key="1">
    <citation type="submission" date="2024-05" db="EMBL/GenBank/DDBJ databases">
        <title>Whole genome shotgun sequence of Streptomyces hydrogenans NBRC 13475.</title>
        <authorList>
            <person name="Komaki H."/>
            <person name="Tamura T."/>
        </authorList>
    </citation>
    <scope>NUCLEOTIDE SEQUENCE</scope>
    <source>
        <strain evidence="2">NBRC 13475</strain>
    </source>
</reference>
<proteinExistence type="predicted"/>
<keyword evidence="1" id="KW-0812">Transmembrane</keyword>
<gene>
    <name evidence="2" type="ORF">Shyd_74530</name>
</gene>
<name>A0ABQ3PM38_9ACTN</name>
<dbReference type="Proteomes" id="UP001052739">
    <property type="component" value="Unassembled WGS sequence"/>
</dbReference>
<evidence type="ECO:0000256" key="1">
    <source>
        <dbReference type="SAM" id="Phobius"/>
    </source>
</evidence>